<dbReference type="InterPro" id="IPR018319">
    <property type="entry name" value="SelA-like"/>
</dbReference>
<protein>
    <submittedName>
        <fullName evidence="5">Selenocysteine synthase</fullName>
    </submittedName>
</protein>
<dbReference type="GO" id="GO:0004125">
    <property type="term" value="F:L-seryl-tRNA(Sec) selenium transferase activity"/>
    <property type="evidence" value="ECO:0007669"/>
    <property type="project" value="TreeGrafter"/>
</dbReference>
<reference evidence="5" key="2">
    <citation type="journal article" date="2024" name="Antonie Van Leeuwenhoek">
        <title>Roseihalotalea indica gen. nov., sp. nov., a halophilic Bacteroidetes from mesopelagic Southwest Indian Ocean with higher carbohydrate metabolic potential.</title>
        <authorList>
            <person name="Chen B."/>
            <person name="Zhang M."/>
            <person name="Lin D."/>
            <person name="Ye J."/>
            <person name="Tang K."/>
        </authorList>
    </citation>
    <scope>NUCLEOTIDE SEQUENCE</scope>
    <source>
        <strain evidence="5">TK19036</strain>
    </source>
</reference>
<reference evidence="5" key="1">
    <citation type="journal article" date="2023" name="Comput. Struct. Biotechnol. J.">
        <title>Discovery of a novel marine Bacteroidetes with a rich repertoire of carbohydrate-active enzymes.</title>
        <authorList>
            <person name="Chen B."/>
            <person name="Liu G."/>
            <person name="Chen Q."/>
            <person name="Wang H."/>
            <person name="Liu L."/>
            <person name="Tang K."/>
        </authorList>
    </citation>
    <scope>NUCLEOTIDE SEQUENCE</scope>
    <source>
        <strain evidence="5">TK19036</strain>
    </source>
</reference>
<keyword evidence="2 4" id="KW-0663">Pyridoxal phosphate</keyword>
<dbReference type="PANTHER" id="PTHR32328:SF0">
    <property type="entry name" value="L-SERYL-TRNA(SEC) SELENIUM TRANSFERASE"/>
    <property type="match status" value="1"/>
</dbReference>
<proteinExistence type="inferred from homology"/>
<dbReference type="Gene3D" id="3.40.640.10">
    <property type="entry name" value="Type I PLP-dependent aspartate aminotransferase-like (Major domain)"/>
    <property type="match status" value="1"/>
</dbReference>
<dbReference type="InterPro" id="IPR015424">
    <property type="entry name" value="PyrdxlP-dep_Trfase"/>
</dbReference>
<comment type="similarity">
    <text evidence="3">Belongs to the SelA family.</text>
</comment>
<evidence type="ECO:0000256" key="1">
    <source>
        <dbReference type="ARBA" id="ARBA00001933"/>
    </source>
</evidence>
<dbReference type="AlphaFoldDB" id="A0AA49JGW2"/>
<evidence type="ECO:0000313" key="5">
    <source>
        <dbReference type="EMBL" id="WKN37989.1"/>
    </source>
</evidence>
<organism evidence="5">
    <name type="scientific">Roseihalotalea indica</name>
    <dbReference type="NCBI Taxonomy" id="2867963"/>
    <lineage>
        <taxon>Bacteria</taxon>
        <taxon>Pseudomonadati</taxon>
        <taxon>Bacteroidota</taxon>
        <taxon>Cytophagia</taxon>
        <taxon>Cytophagales</taxon>
        <taxon>Catalimonadaceae</taxon>
        <taxon>Roseihalotalea</taxon>
    </lineage>
</organism>
<feature type="modified residue" description="N6-(pyridoxal phosphate)lysine" evidence="4">
    <location>
        <position position="244"/>
    </location>
</feature>
<evidence type="ECO:0000256" key="4">
    <source>
        <dbReference type="PIRSR" id="PIRSR618319-50"/>
    </source>
</evidence>
<dbReference type="Pfam" id="PF03841">
    <property type="entry name" value="SelA"/>
    <property type="match status" value="1"/>
</dbReference>
<name>A0AA49JGW2_9BACT</name>
<accession>A0AA49JGW2</accession>
<dbReference type="EMBL" id="CP120682">
    <property type="protein sequence ID" value="WKN37989.1"/>
    <property type="molecule type" value="Genomic_DNA"/>
</dbReference>
<gene>
    <name evidence="5" type="ORF">K4G66_04615</name>
</gene>
<comment type="cofactor">
    <cofactor evidence="1 4">
        <name>pyridoxal 5'-phosphate</name>
        <dbReference type="ChEBI" id="CHEBI:597326"/>
    </cofactor>
</comment>
<dbReference type="PANTHER" id="PTHR32328">
    <property type="entry name" value="L-SERYL-TRNA(SEC) SELENIUM TRANSFERASE"/>
    <property type="match status" value="1"/>
</dbReference>
<sequence>MLDRRQLLKRLSSLPLVGGLLGGTTTLKAATSVATAPYRDYFAELGVRTFINAAGTYTAMTGSLLRDETKAAYHYASEHYVMLDELQDKVGERIAQLAKCEAATVTSGAFSAMTFGMAGVLSGMDAEKAAKIPNLEGSGMKTEVIIQKAHNIGYAHAVRNCGVQVIEIETLDGLKAAINEETALMLFINAFEPNGQINAQDWLSVAKENNIPAMNDCAADIPPIENLWKFTQMGYDLVCFSGGKGLRGPQSAGLLLGKKELIDAARLSAPPRGDTVGRGMKVNKEEVLGMWAALDAYVNGDRDADWKLWEDQVNLIAEAVKDITTVKTDIHVPPIANHVPTLGVSWNPKKVRLSGDELKEVLRSGHPSIEVAGGGEDSISITTWMLRPGQEQIVASRLKEALAQAAT</sequence>
<dbReference type="InterPro" id="IPR015421">
    <property type="entry name" value="PyrdxlP-dep_Trfase_major"/>
</dbReference>
<evidence type="ECO:0000256" key="2">
    <source>
        <dbReference type="ARBA" id="ARBA00022898"/>
    </source>
</evidence>
<dbReference type="SUPFAM" id="SSF53383">
    <property type="entry name" value="PLP-dependent transferases"/>
    <property type="match status" value="1"/>
</dbReference>
<evidence type="ECO:0000256" key="3">
    <source>
        <dbReference type="ARBA" id="ARBA00044507"/>
    </source>
</evidence>